<accession>A0A1M7L9A1</accession>
<gene>
    <name evidence="2" type="ORF">SAMN05444266_110205</name>
</gene>
<dbReference type="Proteomes" id="UP000184420">
    <property type="component" value="Unassembled WGS sequence"/>
</dbReference>
<keyword evidence="3" id="KW-1185">Reference proteome</keyword>
<organism evidence="2 3">
    <name type="scientific">Chitinophaga jiangningensis</name>
    <dbReference type="NCBI Taxonomy" id="1419482"/>
    <lineage>
        <taxon>Bacteria</taxon>
        <taxon>Pseudomonadati</taxon>
        <taxon>Bacteroidota</taxon>
        <taxon>Chitinophagia</taxon>
        <taxon>Chitinophagales</taxon>
        <taxon>Chitinophagaceae</taxon>
        <taxon>Chitinophaga</taxon>
    </lineage>
</organism>
<dbReference type="EMBL" id="FRBL01000010">
    <property type="protein sequence ID" value="SHM74562.1"/>
    <property type="molecule type" value="Genomic_DNA"/>
</dbReference>
<proteinExistence type="predicted"/>
<sequence>MRKLPLFMLLFAGLCTTAHAQQPVKKLPADFIHYFAGYYNGTGTFASGKPITATAEFHIAMDSCWLTYDHYDQPPNQYKAHSLWGVEANGDIIALVFDNFGGHRQFKGKFSAEGLVLNNAFPDKNGNKRYEHFIYRQLPEGPLKMSYEVSQDSIHWRMVDTLHLTRNKK</sequence>
<evidence type="ECO:0008006" key="4">
    <source>
        <dbReference type="Google" id="ProtNLM"/>
    </source>
</evidence>
<evidence type="ECO:0000313" key="3">
    <source>
        <dbReference type="Proteomes" id="UP000184420"/>
    </source>
</evidence>
<protein>
    <recommendedName>
        <fullName evidence="4">DUF1579 domain-containing protein</fullName>
    </recommendedName>
</protein>
<name>A0A1M7L9A1_9BACT</name>
<dbReference type="AlphaFoldDB" id="A0A1M7L9A1"/>
<feature type="signal peptide" evidence="1">
    <location>
        <begin position="1"/>
        <end position="20"/>
    </location>
</feature>
<evidence type="ECO:0000256" key="1">
    <source>
        <dbReference type="SAM" id="SignalP"/>
    </source>
</evidence>
<dbReference type="RefSeq" id="WP_143160096.1">
    <property type="nucleotide sequence ID" value="NZ_FRBL01000010.1"/>
</dbReference>
<reference evidence="2 3" key="1">
    <citation type="submission" date="2016-11" db="EMBL/GenBank/DDBJ databases">
        <authorList>
            <person name="Jaros S."/>
            <person name="Januszkiewicz K."/>
            <person name="Wedrychowicz H."/>
        </authorList>
    </citation>
    <scope>NUCLEOTIDE SEQUENCE [LARGE SCALE GENOMIC DNA]</scope>
    <source>
        <strain evidence="2 3">DSM 27406</strain>
    </source>
</reference>
<evidence type="ECO:0000313" key="2">
    <source>
        <dbReference type="EMBL" id="SHM74562.1"/>
    </source>
</evidence>
<dbReference type="OrthoDB" id="675075at2"/>
<feature type="chain" id="PRO_5009927838" description="DUF1579 domain-containing protein" evidence="1">
    <location>
        <begin position="21"/>
        <end position="169"/>
    </location>
</feature>
<keyword evidence="1" id="KW-0732">Signal</keyword>